<evidence type="ECO:0000256" key="3">
    <source>
        <dbReference type="ARBA" id="ARBA00011890"/>
    </source>
</evidence>
<dbReference type="GO" id="GO:0032259">
    <property type="term" value="P:methylation"/>
    <property type="evidence" value="ECO:0007669"/>
    <property type="project" value="UniProtKB-KW"/>
</dbReference>
<evidence type="ECO:0000256" key="5">
    <source>
        <dbReference type="ARBA" id="ARBA00022490"/>
    </source>
</evidence>
<keyword evidence="6" id="KW-0489">Methyltransferase</keyword>
<dbReference type="STRING" id="479432.Sros_4356"/>
<evidence type="ECO:0000256" key="4">
    <source>
        <dbReference type="ARBA" id="ARBA00013346"/>
    </source>
</evidence>
<reference evidence="12 13" key="1">
    <citation type="journal article" date="2010" name="Stand. Genomic Sci.">
        <title>Complete genome sequence of Streptosporangium roseum type strain (NI 9100).</title>
        <authorList>
            <person name="Nolan M."/>
            <person name="Sikorski J."/>
            <person name="Jando M."/>
            <person name="Lucas S."/>
            <person name="Lapidus A."/>
            <person name="Glavina Del Rio T."/>
            <person name="Chen F."/>
            <person name="Tice H."/>
            <person name="Pitluck S."/>
            <person name="Cheng J.F."/>
            <person name="Chertkov O."/>
            <person name="Sims D."/>
            <person name="Meincke L."/>
            <person name="Brettin T."/>
            <person name="Han C."/>
            <person name="Detter J.C."/>
            <person name="Bruce D."/>
            <person name="Goodwin L."/>
            <person name="Land M."/>
            <person name="Hauser L."/>
            <person name="Chang Y.J."/>
            <person name="Jeffries C.D."/>
            <person name="Ivanova N."/>
            <person name="Mavromatis K."/>
            <person name="Mikhailova N."/>
            <person name="Chen A."/>
            <person name="Palaniappan K."/>
            <person name="Chain P."/>
            <person name="Rohde M."/>
            <person name="Goker M."/>
            <person name="Bristow J."/>
            <person name="Eisen J.A."/>
            <person name="Markowitz V."/>
            <person name="Hugenholtz P."/>
            <person name="Kyrpides N.C."/>
            <person name="Klenk H.P."/>
        </authorList>
    </citation>
    <scope>NUCLEOTIDE SEQUENCE [LARGE SCALE GENOMIC DNA]</scope>
    <source>
        <strain evidence="13">ATCC 12428 / DSM 43021 / JCM 3005 / NI 9100</strain>
    </source>
</reference>
<dbReference type="RefSeq" id="WP_012890982.1">
    <property type="nucleotide sequence ID" value="NC_013595.1"/>
</dbReference>
<dbReference type="Pfam" id="PF01135">
    <property type="entry name" value="PCMT"/>
    <property type="match status" value="1"/>
</dbReference>
<dbReference type="EMBL" id="CP001814">
    <property type="protein sequence ID" value="ACZ87240.1"/>
    <property type="molecule type" value="Genomic_DNA"/>
</dbReference>
<evidence type="ECO:0000256" key="8">
    <source>
        <dbReference type="ARBA" id="ARBA00022691"/>
    </source>
</evidence>
<evidence type="ECO:0000256" key="7">
    <source>
        <dbReference type="ARBA" id="ARBA00022679"/>
    </source>
</evidence>
<evidence type="ECO:0000313" key="13">
    <source>
        <dbReference type="Proteomes" id="UP000002029"/>
    </source>
</evidence>
<dbReference type="Proteomes" id="UP000002029">
    <property type="component" value="Chromosome"/>
</dbReference>
<dbReference type="InterPro" id="IPR000682">
    <property type="entry name" value="PCMT"/>
</dbReference>
<dbReference type="eggNOG" id="COG2518">
    <property type="taxonomic scope" value="Bacteria"/>
</dbReference>
<comment type="similarity">
    <text evidence="2">Belongs to the methyltransferase superfamily. L-isoaspartyl/D-aspartyl protein methyltransferase family.</text>
</comment>
<proteinExistence type="inferred from homology"/>
<keyword evidence="7" id="KW-0808">Transferase</keyword>
<evidence type="ECO:0000313" key="12">
    <source>
        <dbReference type="EMBL" id="ACZ87240.1"/>
    </source>
</evidence>
<dbReference type="PANTHER" id="PTHR11579">
    <property type="entry name" value="PROTEIN-L-ISOASPARTATE O-METHYLTRANSFERASE"/>
    <property type="match status" value="1"/>
</dbReference>
<dbReference type="NCBIfam" id="TIGR04364">
    <property type="entry name" value="methyltran_FxLD"/>
    <property type="match status" value="1"/>
</dbReference>
<accession>D2B006</accession>
<dbReference type="Gene3D" id="3.40.50.150">
    <property type="entry name" value="Vaccinia Virus protein VP39"/>
    <property type="match status" value="1"/>
</dbReference>
<keyword evidence="13" id="KW-1185">Reference proteome</keyword>
<evidence type="ECO:0000256" key="11">
    <source>
        <dbReference type="ARBA" id="ARBA00031350"/>
    </source>
</evidence>
<evidence type="ECO:0000256" key="9">
    <source>
        <dbReference type="ARBA" id="ARBA00030757"/>
    </source>
</evidence>
<dbReference type="SUPFAM" id="SSF53335">
    <property type="entry name" value="S-adenosyl-L-methionine-dependent methyltransferases"/>
    <property type="match status" value="1"/>
</dbReference>
<dbReference type="GO" id="GO:0005737">
    <property type="term" value="C:cytoplasm"/>
    <property type="evidence" value="ECO:0007669"/>
    <property type="project" value="UniProtKB-SubCell"/>
</dbReference>
<dbReference type="OrthoDB" id="4035289at2"/>
<protein>
    <recommendedName>
        <fullName evidence="4">Protein-L-isoaspartate O-methyltransferase</fullName>
        <ecNumber evidence="3">2.1.1.77</ecNumber>
    </recommendedName>
    <alternativeName>
        <fullName evidence="11">L-isoaspartyl protein carboxyl methyltransferase</fullName>
    </alternativeName>
    <alternativeName>
        <fullName evidence="9">Protein L-isoaspartyl methyltransferase</fullName>
    </alternativeName>
    <alternativeName>
        <fullName evidence="10">Protein-beta-aspartate methyltransferase</fullName>
    </alternativeName>
</protein>
<sequence>MTTGPLSSATPDLLRAVMVATLKEWGSIRSPQVEAAFAAVPRERFAPEAPLEAVYSVPDVVVTKRGPDGRATSSISAPWLQAEMLETAQLTPGAKVLEVGSGGYNAALIAEIVGPSGSVTTIDIDPFVTERAERFLAETGYSHVRVVLGDAEHAAAEHVPEGGFDAIIVTVGVWDIPWGSLLAPAGRMVVPLRFSTISRSFTFVRDGDRFVGLDPTVCGFVAAQGAGTLPDQEAVLADGAVRLTLEEGPILDVAVLDQALTGDRTELWTGVTVGRGEPFDSMHLWIATTDDRFGMIWQDPDRDCGMVKVAMGWYCPVLITADSFAYLAIRELPRAQEATEHRWEFGVCGYGPAGAELARHLHDHVQVWDLDWRTHAAPTFTLYPADALPPAPAVGRIFRKRHTQLVMTWQ</sequence>
<evidence type="ECO:0000256" key="10">
    <source>
        <dbReference type="ARBA" id="ARBA00031323"/>
    </source>
</evidence>
<name>D2B006_STRRD</name>
<dbReference type="CDD" id="cd02440">
    <property type="entry name" value="AdoMet_MTases"/>
    <property type="match status" value="1"/>
</dbReference>
<dbReference type="InterPro" id="IPR029063">
    <property type="entry name" value="SAM-dependent_MTases_sf"/>
</dbReference>
<comment type="subcellular location">
    <subcellularLocation>
        <location evidence="1">Cytoplasm</location>
    </subcellularLocation>
</comment>
<dbReference type="PANTHER" id="PTHR11579:SF0">
    <property type="entry name" value="PROTEIN-L-ISOASPARTATE(D-ASPARTATE) O-METHYLTRANSFERASE"/>
    <property type="match status" value="1"/>
</dbReference>
<evidence type="ECO:0000256" key="6">
    <source>
        <dbReference type="ARBA" id="ARBA00022603"/>
    </source>
</evidence>
<evidence type="ECO:0000256" key="2">
    <source>
        <dbReference type="ARBA" id="ARBA00005369"/>
    </source>
</evidence>
<dbReference type="HOGENOM" id="CLU_037629_2_0_11"/>
<organism evidence="12 13">
    <name type="scientific">Streptosporangium roseum (strain ATCC 12428 / DSM 43021 / JCM 3005 / KCTC 9067 / NCIMB 10171 / NRRL 2505 / NI 9100)</name>
    <dbReference type="NCBI Taxonomy" id="479432"/>
    <lineage>
        <taxon>Bacteria</taxon>
        <taxon>Bacillati</taxon>
        <taxon>Actinomycetota</taxon>
        <taxon>Actinomycetes</taxon>
        <taxon>Streptosporangiales</taxon>
        <taxon>Streptosporangiaceae</taxon>
        <taxon>Streptosporangium</taxon>
    </lineage>
</organism>
<keyword evidence="5" id="KW-0963">Cytoplasm</keyword>
<gene>
    <name evidence="12" type="ordered locus">Sros_4356</name>
</gene>
<dbReference type="AlphaFoldDB" id="D2B006"/>
<dbReference type="KEGG" id="sro:Sros_4356"/>
<evidence type="ECO:0000256" key="1">
    <source>
        <dbReference type="ARBA" id="ARBA00004496"/>
    </source>
</evidence>
<dbReference type="GO" id="GO:0004719">
    <property type="term" value="F:protein-L-isoaspartate (D-aspartate) O-methyltransferase activity"/>
    <property type="evidence" value="ECO:0007669"/>
    <property type="project" value="UniProtKB-EC"/>
</dbReference>
<keyword evidence="8" id="KW-0949">S-adenosyl-L-methionine</keyword>
<dbReference type="EC" id="2.1.1.77" evidence="3"/>
<dbReference type="InterPro" id="IPR027573">
    <property type="entry name" value="Methyltran_FxLD"/>
</dbReference>